<dbReference type="Proteomes" id="UP001633002">
    <property type="component" value="Unassembled WGS sequence"/>
</dbReference>
<sequence>MASAVAVAVERCGVARLHPRVRWVSEVLMGDDIPYPSFVQVLDKALVTQKRNPGALILLGEHCKASWSERNEFLFNQKILAPSPWKVLGTERNEFLFNQKILAPSPWKVLGMVRANIQAGWKKLRGQTEEDARPHDQLMLDEALLLLQTRVYLLAQDITGHAGSRDDSEEVHYSSESSSVYTTASTDTDVSDHCSSSSEDC</sequence>
<organism evidence="2 3">
    <name type="scientific">Riccia sorocarpa</name>
    <dbReference type="NCBI Taxonomy" id="122646"/>
    <lineage>
        <taxon>Eukaryota</taxon>
        <taxon>Viridiplantae</taxon>
        <taxon>Streptophyta</taxon>
        <taxon>Embryophyta</taxon>
        <taxon>Marchantiophyta</taxon>
        <taxon>Marchantiopsida</taxon>
        <taxon>Marchantiidae</taxon>
        <taxon>Marchantiales</taxon>
        <taxon>Ricciaceae</taxon>
        <taxon>Riccia</taxon>
    </lineage>
</organism>
<feature type="region of interest" description="Disordered" evidence="1">
    <location>
        <begin position="162"/>
        <end position="201"/>
    </location>
</feature>
<reference evidence="2 3" key="1">
    <citation type="submission" date="2024-09" db="EMBL/GenBank/DDBJ databases">
        <title>Chromosome-scale assembly of Riccia sorocarpa.</title>
        <authorList>
            <person name="Paukszto L."/>
        </authorList>
    </citation>
    <scope>NUCLEOTIDE SEQUENCE [LARGE SCALE GENOMIC DNA]</scope>
    <source>
        <strain evidence="2">LP-2024</strain>
        <tissue evidence="2">Aerial parts of the thallus</tissue>
    </source>
</reference>
<feature type="compositionally biased region" description="Basic and acidic residues" evidence="1">
    <location>
        <begin position="163"/>
        <end position="173"/>
    </location>
</feature>
<gene>
    <name evidence="2" type="ORF">R1sor_006286</name>
</gene>
<dbReference type="AlphaFoldDB" id="A0ABD3HQU0"/>
<keyword evidence="3" id="KW-1185">Reference proteome</keyword>
<accession>A0ABD3HQU0</accession>
<proteinExistence type="predicted"/>
<protein>
    <submittedName>
        <fullName evidence="2">Uncharacterized protein</fullName>
    </submittedName>
</protein>
<evidence type="ECO:0000313" key="3">
    <source>
        <dbReference type="Proteomes" id="UP001633002"/>
    </source>
</evidence>
<comment type="caution">
    <text evidence="2">The sequence shown here is derived from an EMBL/GenBank/DDBJ whole genome shotgun (WGS) entry which is preliminary data.</text>
</comment>
<feature type="compositionally biased region" description="Low complexity" evidence="1">
    <location>
        <begin position="174"/>
        <end position="186"/>
    </location>
</feature>
<evidence type="ECO:0000256" key="1">
    <source>
        <dbReference type="SAM" id="MobiDB-lite"/>
    </source>
</evidence>
<name>A0ABD3HQU0_9MARC</name>
<dbReference type="EMBL" id="JBJQOH010000003">
    <property type="protein sequence ID" value="KAL3692635.1"/>
    <property type="molecule type" value="Genomic_DNA"/>
</dbReference>
<evidence type="ECO:0000313" key="2">
    <source>
        <dbReference type="EMBL" id="KAL3692635.1"/>
    </source>
</evidence>